<name>V6TF08_GIAIN</name>
<feature type="region of interest" description="Disordered" evidence="2">
    <location>
        <begin position="717"/>
        <end position="768"/>
    </location>
</feature>
<feature type="compositionally biased region" description="Polar residues" evidence="2">
    <location>
        <begin position="759"/>
        <end position="768"/>
    </location>
</feature>
<comment type="caution">
    <text evidence="3">The sequence shown here is derived from an EMBL/GenBank/DDBJ whole genome shotgun (WGS) entry which is preliminary data.</text>
</comment>
<feature type="region of interest" description="Disordered" evidence="2">
    <location>
        <begin position="400"/>
        <end position="428"/>
    </location>
</feature>
<evidence type="ECO:0000313" key="3">
    <source>
        <dbReference type="EMBL" id="ESU37244.1"/>
    </source>
</evidence>
<accession>V6TF08</accession>
<reference evidence="4" key="1">
    <citation type="submission" date="2012-02" db="EMBL/GenBank/DDBJ databases">
        <title>Genome sequencing of Giardia lamblia Genotypes A2 and B isolates (DH and GS) and comparative analysis with the genomes of Genotypes A1 and E (WB and Pig).</title>
        <authorList>
            <person name="Adam R."/>
            <person name="Dahlstrom E."/>
            <person name="Martens C."/>
            <person name="Bruno D."/>
            <person name="Barbian K."/>
            <person name="Porcella S.F."/>
            <person name="Nash T."/>
        </authorList>
    </citation>
    <scope>NUCLEOTIDE SEQUENCE</scope>
    <source>
        <strain evidence="4">DH</strain>
    </source>
</reference>
<dbReference type="SUPFAM" id="SSF58113">
    <property type="entry name" value="Apolipoprotein A-I"/>
    <property type="match status" value="1"/>
</dbReference>
<feature type="coiled-coil region" evidence="1">
    <location>
        <begin position="211"/>
        <end position="238"/>
    </location>
</feature>
<dbReference type="AlphaFoldDB" id="V6TF08"/>
<proteinExistence type="predicted"/>
<gene>
    <name evidence="3" type="ORF">DHA2_154447</name>
</gene>
<organism evidence="3 4">
    <name type="scientific">Giardia intestinalis</name>
    <name type="common">Giardia lamblia</name>
    <dbReference type="NCBI Taxonomy" id="5741"/>
    <lineage>
        <taxon>Eukaryota</taxon>
        <taxon>Metamonada</taxon>
        <taxon>Diplomonadida</taxon>
        <taxon>Hexamitidae</taxon>
        <taxon>Giardiinae</taxon>
        <taxon>Giardia</taxon>
    </lineage>
</organism>
<feature type="compositionally biased region" description="Acidic residues" evidence="2">
    <location>
        <begin position="418"/>
        <end position="427"/>
    </location>
</feature>
<protein>
    <submittedName>
        <fullName evidence="3">Chromosome segregation protein SMC</fullName>
    </submittedName>
</protein>
<feature type="compositionally biased region" description="Polar residues" evidence="2">
    <location>
        <begin position="404"/>
        <end position="414"/>
    </location>
</feature>
<dbReference type="VEuPathDB" id="GiardiaDB:GL50803_0017134"/>
<dbReference type="VEuPathDB" id="GiardiaDB:DHA2_154447"/>
<keyword evidence="1" id="KW-0175">Coiled coil</keyword>
<reference evidence="3 4" key="2">
    <citation type="journal article" date="2013" name="Genome Biol. Evol.">
        <title>Genome sequencing of Giardia lamblia genotypes A2 and B isolates (DH and GS) and comparative analysis with the genomes of genotypes A1 and E (WB and Pig).</title>
        <authorList>
            <person name="Adam R.D."/>
            <person name="Dahlstrom E.W."/>
            <person name="Martens C.A."/>
            <person name="Bruno D.P."/>
            <person name="Barbian K.D."/>
            <person name="Ricklefs S.M."/>
            <person name="Hernandez M.M."/>
            <person name="Narla N.P."/>
            <person name="Patel R.B."/>
            <person name="Porcella S.F."/>
            <person name="Nash T.E."/>
        </authorList>
    </citation>
    <scope>NUCLEOTIDE SEQUENCE [LARGE SCALE GENOMIC DNA]</scope>
    <source>
        <strain evidence="3 4">DH</strain>
    </source>
</reference>
<evidence type="ECO:0000313" key="4">
    <source>
        <dbReference type="Proteomes" id="UP000018320"/>
    </source>
</evidence>
<sequence>MNECLRLPRALSVGRCSGRPLVGTIPKLLVTEEGDENSNLSLPVRPLKISPWSDAEWSLIPPIVSSSILEIRSGMQLVYDMLMNSISSTRVSTAAHSQVAARLDAYYLDFGKRISSLEVKLNMAQLRQSDVLEKLDAQQRDIIQHTDSMTAKLNAQFERTKLLVDSALSKFSPPTDVELDAITLRLLSSPVLINALRDMQSEHSAASFQAVQELNGRLEDVEQQLNLYRKNTQELAEIIANNERHFNQYQARIGDRLRLLDELPSKLKELEGMHQLSLKQTCDKEKQAQSEQASQETKDALAAIKKELGELRTSLTSNAICGEKACPHFHDVQSSTAPSALPTIPDFKAPSFEPKNSLMSHGHTVVESISRDSITGNPVTESLTCEGEEMKRPLRRHLPHTQKSDAQSYSFQTKQYDEREDGCEDRDETMVYQDSRPTPETVYLNDPEFYQDCHRSIAQSVNPHRYKSTVMISADKNIRPRSAASQPTSATLTIRELIPQISAQLPYNSKLLQSLVAKLVPELLPYFRTGSDNQEKEDDVSPVKLQERLASIAQQIEPLAASVSVVMGRMETLSQTLDAVIESKVKSVSDKVEKVDKALTDDMLQKHGALVSKLNSKIELVRESLQLCISSHIKSIMDALDLRDKTYATKTALFQLSRSVAGTDTRISLHEDTILQLCRRLPDETNLRALGTFTDVVRELGVENSYTYDAPITVPTNSSVNSELSAGSTTFRDQLSDRPSKRPRAMKRSTVVSAPPARTKQSVQGTQNTQILPGQSHLASFCAPNQNEELIRTSPSLKVSYYDTTTLDSASGCKENDQD</sequence>
<feature type="compositionally biased region" description="Polar residues" evidence="2">
    <location>
        <begin position="717"/>
        <end position="733"/>
    </location>
</feature>
<dbReference type="VEuPathDB" id="GiardiaDB:QR46_0208"/>
<dbReference type="VEuPathDB" id="GiardiaDB:GL50581_3251"/>
<evidence type="ECO:0000256" key="1">
    <source>
        <dbReference type="SAM" id="Coils"/>
    </source>
</evidence>
<dbReference type="Proteomes" id="UP000018320">
    <property type="component" value="Unassembled WGS sequence"/>
</dbReference>
<dbReference type="EMBL" id="AHGT01000030">
    <property type="protein sequence ID" value="ESU37244.1"/>
    <property type="molecule type" value="Genomic_DNA"/>
</dbReference>
<evidence type="ECO:0000256" key="2">
    <source>
        <dbReference type="SAM" id="MobiDB-lite"/>
    </source>
</evidence>